<feature type="compositionally biased region" description="Acidic residues" evidence="1">
    <location>
        <begin position="269"/>
        <end position="278"/>
    </location>
</feature>
<proteinExistence type="predicted"/>
<name>A0A1X7QYS5_9SACH</name>
<keyword evidence="3" id="KW-1185">Reference proteome</keyword>
<dbReference type="STRING" id="1789683.A0A1X7QYS5"/>
<feature type="compositionally biased region" description="Polar residues" evidence="1">
    <location>
        <begin position="440"/>
        <end position="475"/>
    </location>
</feature>
<evidence type="ECO:0000313" key="2">
    <source>
        <dbReference type="EMBL" id="SMN18592.1"/>
    </source>
</evidence>
<feature type="compositionally biased region" description="Low complexity" evidence="1">
    <location>
        <begin position="166"/>
        <end position="180"/>
    </location>
</feature>
<evidence type="ECO:0000313" key="3">
    <source>
        <dbReference type="Proteomes" id="UP000196158"/>
    </source>
</evidence>
<feature type="compositionally biased region" description="Basic residues" evidence="1">
    <location>
        <begin position="188"/>
        <end position="199"/>
    </location>
</feature>
<feature type="compositionally biased region" description="Polar residues" evidence="1">
    <location>
        <begin position="561"/>
        <end position="578"/>
    </location>
</feature>
<feature type="region of interest" description="Disordered" evidence="1">
    <location>
        <begin position="659"/>
        <end position="693"/>
    </location>
</feature>
<dbReference type="OrthoDB" id="1939598at2759"/>
<feature type="compositionally biased region" description="Low complexity" evidence="1">
    <location>
        <begin position="405"/>
        <end position="414"/>
    </location>
</feature>
<dbReference type="AlphaFoldDB" id="A0A1X7QYS5"/>
<dbReference type="EMBL" id="FXLY01000002">
    <property type="protein sequence ID" value="SMN18592.1"/>
    <property type="molecule type" value="Genomic_DNA"/>
</dbReference>
<feature type="compositionally biased region" description="Polar residues" evidence="1">
    <location>
        <begin position="543"/>
        <end position="553"/>
    </location>
</feature>
<sequence>MKQEKPNTKDDGYANEYMSIYGSNEPEKDIGNNNTTHETFDAIDTLNNPNVNIHDSNVTPDILLEQLAYVDNFIPSLDQDFVNLDSWVMNESQNDQNNVTSNSNIDGHNGSTMNTVSGNTFGLDEQLAVELSAFADEVFIFPDEDKPHNNNNVNDNIDDDDDGDETNNNNNKDMNVFNNKNIKDDHKNRNHMLSQRRNKFLTSQYDHSKSRFSSRRPHHENDNIDNELDHDNSIHPSFDISNNNIHEDHSGFTNFEVDGPTTNSNNIHDDEEEEEEENANLNQISSLPQHLIDNTNLPYQRNHVPNISSPLSNLVANNLPSKKQKTQAVSKNNNNATYDPHEPQIHMPDYSQIPTSTLVALLPRVKVPEGAHTSLLKAGFAEDQIVAISAIIAYNEQHKQQIKYSSKSNSNGSSNDERSSSDKGAHFLLDLLSDKKPTKRTTSQQQVNHETPRSQPSPVNINTNTNDNRQKSNVSEPAPVLHASPEVLNIRQNVHQQKKHHYTSDDNGFTSSNHVARVSKPVSRKQSVIPKPVNTLASLKAKTPSTSPVNSTVMLRKESRPSVTNLSSTIDPPTNANVQPKAEPTSHSTYAQKKKLKGKELENSINELNDLALKLQQKIHTLEMENKLLKDLVVNSGEQEGIEQAESIKQNLLKRAHQTAVEVQGDINGKHDNDDDDESDQDDEATKKRKLSK</sequence>
<feature type="region of interest" description="Disordered" evidence="1">
    <location>
        <begin position="432"/>
        <end position="475"/>
    </location>
</feature>
<gene>
    <name evidence="2" type="ORF">KASA_0Q11000G</name>
</gene>
<accession>A0A1X7QYS5</accession>
<feature type="compositionally biased region" description="Acidic residues" evidence="1">
    <location>
        <begin position="674"/>
        <end position="683"/>
    </location>
</feature>
<evidence type="ECO:0000256" key="1">
    <source>
        <dbReference type="SAM" id="MobiDB-lite"/>
    </source>
</evidence>
<feature type="compositionally biased region" description="Basic and acidic residues" evidence="1">
    <location>
        <begin position="219"/>
        <end position="233"/>
    </location>
</feature>
<feature type="region of interest" description="Disordered" evidence="1">
    <location>
        <begin position="403"/>
        <end position="422"/>
    </location>
</feature>
<protein>
    <submittedName>
        <fullName evidence="2">Similar to Saccharomyces cerevisiae YNL103W MET4 Leucine-zipper transcriptional activator</fullName>
    </submittedName>
</protein>
<dbReference type="Proteomes" id="UP000196158">
    <property type="component" value="Unassembled WGS sequence"/>
</dbReference>
<feature type="compositionally biased region" description="Polar residues" evidence="1">
    <location>
        <begin position="505"/>
        <end position="514"/>
    </location>
</feature>
<feature type="region of interest" description="Disordered" evidence="1">
    <location>
        <begin position="494"/>
        <end position="592"/>
    </location>
</feature>
<feature type="region of interest" description="Disordered" evidence="1">
    <location>
        <begin position="142"/>
        <end position="280"/>
    </location>
</feature>
<reference evidence="2 3" key="1">
    <citation type="submission" date="2017-04" db="EMBL/GenBank/DDBJ databases">
        <authorList>
            <person name="Afonso C.L."/>
            <person name="Miller P.J."/>
            <person name="Scott M.A."/>
            <person name="Spackman E."/>
            <person name="Goraichik I."/>
            <person name="Dimitrov K.M."/>
            <person name="Suarez D.L."/>
            <person name="Swayne D.E."/>
        </authorList>
    </citation>
    <scope>NUCLEOTIDE SEQUENCE [LARGE SCALE GENOMIC DNA]</scope>
</reference>
<organism evidence="2 3">
    <name type="scientific">Maudiozyma saulgeensis</name>
    <dbReference type="NCBI Taxonomy" id="1789683"/>
    <lineage>
        <taxon>Eukaryota</taxon>
        <taxon>Fungi</taxon>
        <taxon>Dikarya</taxon>
        <taxon>Ascomycota</taxon>
        <taxon>Saccharomycotina</taxon>
        <taxon>Saccharomycetes</taxon>
        <taxon>Saccharomycetales</taxon>
        <taxon>Saccharomycetaceae</taxon>
        <taxon>Maudiozyma</taxon>
    </lineage>
</organism>
<feature type="compositionally biased region" description="Acidic residues" evidence="1">
    <location>
        <begin position="156"/>
        <end position="165"/>
    </location>
</feature>